<dbReference type="Proteomes" id="UP001279734">
    <property type="component" value="Unassembled WGS sequence"/>
</dbReference>
<organism evidence="1 2">
    <name type="scientific">Nepenthes gracilis</name>
    <name type="common">Slender pitcher plant</name>
    <dbReference type="NCBI Taxonomy" id="150966"/>
    <lineage>
        <taxon>Eukaryota</taxon>
        <taxon>Viridiplantae</taxon>
        <taxon>Streptophyta</taxon>
        <taxon>Embryophyta</taxon>
        <taxon>Tracheophyta</taxon>
        <taxon>Spermatophyta</taxon>
        <taxon>Magnoliopsida</taxon>
        <taxon>eudicotyledons</taxon>
        <taxon>Gunneridae</taxon>
        <taxon>Pentapetalae</taxon>
        <taxon>Caryophyllales</taxon>
        <taxon>Nepenthaceae</taxon>
        <taxon>Nepenthes</taxon>
    </lineage>
</organism>
<dbReference type="AlphaFoldDB" id="A0AAD3SY69"/>
<evidence type="ECO:0000313" key="1">
    <source>
        <dbReference type="EMBL" id="GMH19314.1"/>
    </source>
</evidence>
<comment type="caution">
    <text evidence="1">The sequence shown here is derived from an EMBL/GenBank/DDBJ whole genome shotgun (WGS) entry which is preliminary data.</text>
</comment>
<protein>
    <submittedName>
        <fullName evidence="1">Uncharacterized protein</fullName>
    </submittedName>
</protein>
<evidence type="ECO:0000313" key="2">
    <source>
        <dbReference type="Proteomes" id="UP001279734"/>
    </source>
</evidence>
<dbReference type="EMBL" id="BSYO01000020">
    <property type="protein sequence ID" value="GMH19314.1"/>
    <property type="molecule type" value="Genomic_DNA"/>
</dbReference>
<accession>A0AAD3SY69</accession>
<gene>
    <name evidence="1" type="ORF">Nepgr_021155</name>
</gene>
<reference evidence="1" key="1">
    <citation type="submission" date="2023-05" db="EMBL/GenBank/DDBJ databases">
        <title>Nepenthes gracilis genome sequencing.</title>
        <authorList>
            <person name="Fukushima K."/>
        </authorList>
    </citation>
    <scope>NUCLEOTIDE SEQUENCE</scope>
    <source>
        <strain evidence="1">SING2019-196</strain>
    </source>
</reference>
<proteinExistence type="predicted"/>
<sequence length="94" mass="10626">MLGPVMLLQGTVIPMMAIPFVTPHLRPRQTCISPCCYQTASSSCLQPNYRILTTWVILEKQRAFEPLTRDPSPKCHRDRNSSLLSFVPRLPSGK</sequence>
<name>A0AAD3SY69_NEPGR</name>
<keyword evidence="2" id="KW-1185">Reference proteome</keyword>